<reference evidence="9 10" key="1">
    <citation type="journal article" date="2009" name="Proc. Natl. Acad. Sci. U.S.A.">
        <title>Convergent evolution of metabolic roles in bacterial co-symbionts of insects.</title>
        <authorList>
            <person name="McCutcheon J.P."/>
            <person name="McDonald B.R."/>
            <person name="Moran N.A."/>
        </authorList>
    </citation>
    <scope>NUCLEOTIDE SEQUENCE [LARGE SCALE GENOMIC DNA]</scope>
    <source>
        <strain evidence="9 10">SMDSEM</strain>
    </source>
</reference>
<dbReference type="EMBL" id="CP001605">
    <property type="protein sequence ID" value="ACU52885.1"/>
    <property type="molecule type" value="Genomic_DNA"/>
</dbReference>
<dbReference type="GO" id="GO:0006465">
    <property type="term" value="P:signal peptide processing"/>
    <property type="evidence" value="ECO:0007669"/>
    <property type="project" value="InterPro"/>
</dbReference>
<sequence>MLIYNILLLIIILKVIYFLGTYKLYLNNGRNIIIALIPLYNIIILMKILKRPIWWSILCYIPIIYFFMYILLCLDIISCFVTRNKKNILILIITFGAYLIFLNLNKNIKFIKENSPELRSFSIILSLIIKLYIFQIFFIPSSSMEKSLLIGDFLFVSKFHYGIRIPQLLIKFPYLRLPSFKKINHNDMIVFNFPNDFKSKSIDKKKYYIKRCVGLPGDNLIIKNGLLYINGLLKKEKTNSLLFKVQKKLKSFHRKMNEADKINFLLKNKLISLKKEIIPNYLKETNIFPEDKFWNRDNYGPIYIPKKGDCLYLNKKNIFIYKDLITKYENNSLKLKKNVFIINNKKTFKYLVKKNYYFMLGDNRENSLDSRYWGFLPFDHIVGKPLLILFSTNEFKIRWNRFFSLIK</sequence>
<evidence type="ECO:0000256" key="4">
    <source>
        <dbReference type="ARBA" id="ARBA00019232"/>
    </source>
</evidence>
<dbReference type="PRINTS" id="PR00727">
    <property type="entry name" value="LEADERPTASE"/>
</dbReference>
<feature type="active site" evidence="6">
    <location>
        <position position="143"/>
    </location>
</feature>
<feature type="transmembrane region" description="Helical" evidence="7">
    <location>
        <begin position="6"/>
        <end position="25"/>
    </location>
</feature>
<dbReference type="HOGENOM" id="CLU_028723_1_0_10"/>
<comment type="catalytic activity">
    <reaction evidence="1 7">
        <text>Cleavage of hydrophobic, N-terminal signal or leader sequences from secreted and periplasmic proteins.</text>
        <dbReference type="EC" id="3.4.21.89"/>
    </reaction>
</comment>
<feature type="active site" evidence="6">
    <location>
        <position position="210"/>
    </location>
</feature>
<comment type="subcellular location">
    <subcellularLocation>
        <location evidence="7">Membrane</location>
        <topology evidence="7">Single-pass type II membrane protein</topology>
    </subcellularLocation>
</comment>
<feature type="domain" description="Peptidase S26" evidence="8">
    <location>
        <begin position="307"/>
        <end position="388"/>
    </location>
</feature>
<dbReference type="PANTHER" id="PTHR43390:SF1">
    <property type="entry name" value="CHLOROPLAST PROCESSING PEPTIDASE"/>
    <property type="match status" value="1"/>
</dbReference>
<evidence type="ECO:0000256" key="6">
    <source>
        <dbReference type="PIRSR" id="PIRSR600223-1"/>
    </source>
</evidence>
<dbReference type="Pfam" id="PF10502">
    <property type="entry name" value="Peptidase_S26"/>
    <property type="match status" value="2"/>
</dbReference>
<evidence type="ECO:0000259" key="8">
    <source>
        <dbReference type="Pfam" id="PF10502"/>
    </source>
</evidence>
<name>C7LKC3_KARMS</name>
<dbReference type="NCBIfam" id="TIGR02227">
    <property type="entry name" value="sigpep_I_bact"/>
    <property type="match status" value="2"/>
</dbReference>
<evidence type="ECO:0000256" key="7">
    <source>
        <dbReference type="RuleBase" id="RU362042"/>
    </source>
</evidence>
<comment type="similarity">
    <text evidence="2 7">Belongs to the peptidase S26 family.</text>
</comment>
<dbReference type="AlphaFoldDB" id="C7LKC3"/>
<dbReference type="KEGG" id="sms:SMDSEM_182"/>
<feature type="transmembrane region" description="Helical" evidence="7">
    <location>
        <begin position="55"/>
        <end position="81"/>
    </location>
</feature>
<evidence type="ECO:0000256" key="2">
    <source>
        <dbReference type="ARBA" id="ARBA00009370"/>
    </source>
</evidence>
<dbReference type="GO" id="GO:0004252">
    <property type="term" value="F:serine-type endopeptidase activity"/>
    <property type="evidence" value="ECO:0007669"/>
    <property type="project" value="InterPro"/>
</dbReference>
<evidence type="ECO:0000256" key="5">
    <source>
        <dbReference type="ARBA" id="ARBA00022801"/>
    </source>
</evidence>
<evidence type="ECO:0000256" key="1">
    <source>
        <dbReference type="ARBA" id="ARBA00000677"/>
    </source>
</evidence>
<feature type="transmembrane region" description="Helical" evidence="7">
    <location>
        <begin position="88"/>
        <end position="108"/>
    </location>
</feature>
<comment type="caution">
    <text evidence="7">Lacks conserved residue(s) required for the propagation of feature annotation.</text>
</comment>
<protein>
    <recommendedName>
        <fullName evidence="4 7">Signal peptidase I</fullName>
        <ecNumber evidence="3 7">3.4.21.89</ecNumber>
    </recommendedName>
</protein>
<dbReference type="Proteomes" id="UP000008074">
    <property type="component" value="Chromosome"/>
</dbReference>
<dbReference type="InterPro" id="IPR019758">
    <property type="entry name" value="Pept_S26A_signal_pept_1_CS"/>
</dbReference>
<dbReference type="InterPro" id="IPR036286">
    <property type="entry name" value="LexA/Signal_pep-like_sf"/>
</dbReference>
<keyword evidence="7" id="KW-1133">Transmembrane helix</keyword>
<dbReference type="CDD" id="cd06530">
    <property type="entry name" value="S26_SPase_I"/>
    <property type="match status" value="2"/>
</dbReference>
<keyword evidence="7" id="KW-0812">Transmembrane</keyword>
<dbReference type="PROSITE" id="PS00761">
    <property type="entry name" value="SPASE_I_3"/>
    <property type="match status" value="1"/>
</dbReference>
<evidence type="ECO:0000313" key="9">
    <source>
        <dbReference type="EMBL" id="ACU52885.1"/>
    </source>
</evidence>
<dbReference type="PANTHER" id="PTHR43390">
    <property type="entry name" value="SIGNAL PEPTIDASE I"/>
    <property type="match status" value="1"/>
</dbReference>
<dbReference type="SUPFAM" id="SSF51306">
    <property type="entry name" value="LexA/Signal peptidase"/>
    <property type="match status" value="1"/>
</dbReference>
<dbReference type="EC" id="3.4.21.89" evidence="3 7"/>
<evidence type="ECO:0000313" key="10">
    <source>
        <dbReference type="Proteomes" id="UP000008074"/>
    </source>
</evidence>
<feature type="transmembrane region" description="Helical" evidence="7">
    <location>
        <begin position="120"/>
        <end position="139"/>
    </location>
</feature>
<dbReference type="InterPro" id="IPR043739">
    <property type="entry name" value="DUF5684"/>
</dbReference>
<dbReference type="Pfam" id="PF18936">
    <property type="entry name" value="DUF5684"/>
    <property type="match status" value="1"/>
</dbReference>
<proteinExistence type="inferred from homology"/>
<evidence type="ECO:0000256" key="3">
    <source>
        <dbReference type="ARBA" id="ARBA00013208"/>
    </source>
</evidence>
<accession>C7LKC3</accession>
<dbReference type="Gene3D" id="2.10.109.10">
    <property type="entry name" value="Umud Fragment, subunit A"/>
    <property type="match status" value="1"/>
</dbReference>
<keyword evidence="5 7" id="KW-0378">Hydrolase</keyword>
<dbReference type="GO" id="GO:0016020">
    <property type="term" value="C:membrane"/>
    <property type="evidence" value="ECO:0007669"/>
    <property type="project" value="UniProtKB-SubCell"/>
</dbReference>
<feature type="transmembrane region" description="Helical" evidence="7">
    <location>
        <begin position="32"/>
        <end position="49"/>
    </location>
</feature>
<dbReference type="InterPro" id="IPR000223">
    <property type="entry name" value="Pept_S26A_signal_pept_1"/>
</dbReference>
<keyword evidence="7" id="KW-0472">Membrane</keyword>
<organism evidence="9 10">
    <name type="scientific">Karelsulcia muelleri (strain SMDSEM)</name>
    <name type="common">Sulcia muelleri</name>
    <dbReference type="NCBI Taxonomy" id="595499"/>
    <lineage>
        <taxon>Bacteria</taxon>
        <taxon>Pseudomonadati</taxon>
        <taxon>Bacteroidota</taxon>
        <taxon>Flavobacteriia</taxon>
        <taxon>Flavobacteriales</taxon>
        <taxon>Candidatus Karelsulcia</taxon>
    </lineage>
</organism>
<gene>
    <name evidence="9" type="primary">lepB</name>
    <name evidence="9" type="ordered locus">SMDSEM_182</name>
</gene>
<dbReference type="InterPro" id="IPR019533">
    <property type="entry name" value="Peptidase_S26"/>
</dbReference>
<dbReference type="GO" id="GO:0009003">
    <property type="term" value="F:signal peptidase activity"/>
    <property type="evidence" value="ECO:0007669"/>
    <property type="project" value="UniProtKB-EC"/>
</dbReference>
<dbReference type="STRING" id="595499.SMDSEM_182"/>
<feature type="domain" description="Peptidase S26" evidence="8">
    <location>
        <begin position="122"/>
        <end position="239"/>
    </location>
</feature>
<keyword evidence="7" id="KW-0645">Protease</keyword>